<feature type="compositionally biased region" description="Basic and acidic residues" evidence="1">
    <location>
        <begin position="1"/>
        <end position="16"/>
    </location>
</feature>
<feature type="non-terminal residue" evidence="2">
    <location>
        <position position="1"/>
    </location>
</feature>
<dbReference type="EMBL" id="CADCUL010000090">
    <property type="protein sequence ID" value="CAA9371414.1"/>
    <property type="molecule type" value="Genomic_DNA"/>
</dbReference>
<dbReference type="AlphaFoldDB" id="A0A6J4N060"/>
<keyword evidence="2" id="KW-0687">Ribonucleoprotein</keyword>
<gene>
    <name evidence="2" type="ORF">AVDCRST_MAG21-826</name>
</gene>
<sequence length="86" mass="9618">GEHQVADQAHQAEQRGARTQQVGQVRAQDVDPPFPRGRRHRRRRPRACAGSERRQEAGQGGVGRCDPQEPGRQQEVGHRQAGRLPL</sequence>
<reference evidence="2" key="1">
    <citation type="submission" date="2020-02" db="EMBL/GenBank/DDBJ databases">
        <authorList>
            <person name="Meier V. D."/>
        </authorList>
    </citation>
    <scope>NUCLEOTIDE SEQUENCE</scope>
    <source>
        <strain evidence="2">AVDCRST_MAG21</strain>
    </source>
</reference>
<feature type="compositionally biased region" description="Basic residues" evidence="1">
    <location>
        <begin position="36"/>
        <end position="46"/>
    </location>
</feature>
<keyword evidence="2" id="KW-0689">Ribosomal protein</keyword>
<name>A0A6J4N060_9ACTN</name>
<proteinExistence type="predicted"/>
<evidence type="ECO:0000256" key="1">
    <source>
        <dbReference type="SAM" id="MobiDB-lite"/>
    </source>
</evidence>
<feature type="region of interest" description="Disordered" evidence="1">
    <location>
        <begin position="1"/>
        <end position="86"/>
    </location>
</feature>
<dbReference type="GO" id="GO:0005840">
    <property type="term" value="C:ribosome"/>
    <property type="evidence" value="ECO:0007669"/>
    <property type="project" value="UniProtKB-KW"/>
</dbReference>
<accession>A0A6J4N060</accession>
<feature type="non-terminal residue" evidence="2">
    <location>
        <position position="86"/>
    </location>
</feature>
<evidence type="ECO:0000313" key="2">
    <source>
        <dbReference type="EMBL" id="CAA9371414.1"/>
    </source>
</evidence>
<protein>
    <submittedName>
        <fullName evidence="2">SSU ribosomal protein S20p</fullName>
    </submittedName>
</protein>
<organism evidence="2">
    <name type="scientific">uncultured Nocardioidaceae bacterium</name>
    <dbReference type="NCBI Taxonomy" id="253824"/>
    <lineage>
        <taxon>Bacteria</taxon>
        <taxon>Bacillati</taxon>
        <taxon>Actinomycetota</taxon>
        <taxon>Actinomycetes</taxon>
        <taxon>Propionibacteriales</taxon>
        <taxon>Nocardioidaceae</taxon>
        <taxon>environmental samples</taxon>
    </lineage>
</organism>